<evidence type="ECO:0000259" key="4">
    <source>
        <dbReference type="PROSITE" id="PS01124"/>
    </source>
</evidence>
<protein>
    <submittedName>
        <fullName evidence="5">AraC family transcriptional regulator</fullName>
    </submittedName>
</protein>
<dbReference type="SMART" id="SM00342">
    <property type="entry name" value="HTH_ARAC"/>
    <property type="match status" value="1"/>
</dbReference>
<dbReference type="PANTHER" id="PTHR43280">
    <property type="entry name" value="ARAC-FAMILY TRANSCRIPTIONAL REGULATOR"/>
    <property type="match status" value="1"/>
</dbReference>
<name>A0A9D1RBX7_9FIRM</name>
<evidence type="ECO:0000256" key="3">
    <source>
        <dbReference type="ARBA" id="ARBA00023163"/>
    </source>
</evidence>
<dbReference type="InterPro" id="IPR009057">
    <property type="entry name" value="Homeodomain-like_sf"/>
</dbReference>
<dbReference type="InterPro" id="IPR018060">
    <property type="entry name" value="HTH_AraC"/>
</dbReference>
<accession>A0A9D1RBX7</accession>
<dbReference type="CDD" id="cd02208">
    <property type="entry name" value="cupin_RmlC-like"/>
    <property type="match status" value="1"/>
</dbReference>
<keyword evidence="2" id="KW-0238">DNA-binding</keyword>
<feature type="domain" description="HTH araC/xylS-type" evidence="4">
    <location>
        <begin position="183"/>
        <end position="281"/>
    </location>
</feature>
<comment type="caution">
    <text evidence="5">The sequence shown here is derived from an EMBL/GenBank/DDBJ whole genome shotgun (WGS) entry which is preliminary data.</text>
</comment>
<sequence>MRYSDFQEKSNRGTFGFPIQLYYVDHTHPQYEMPLHWHMECELILILKGEFLLHVNGRALRLSKGQCAFIPAEFIHGGIPRECVYECVVFQAESFLSGSAACLNEYRSDCECGRLTQTVFEPGSCAGRLADALFELMEKESAGYVFKTTGLLWQLMGEILAQSSRQSQTSQIGGASRQSARIKRVLARIRNDYSKPLTLADMAHTAGLNPQYLCKVFKQVTGKTPVDYLNYYRIECAGEMLCFEYMTVTEIAYQCGFGDLSYFNRLFKRQKQMTPTQYRKTHAPLWSK</sequence>
<dbReference type="Pfam" id="PF02311">
    <property type="entry name" value="AraC_binding"/>
    <property type="match status" value="1"/>
</dbReference>
<dbReference type="InterPro" id="IPR003313">
    <property type="entry name" value="AraC-bd"/>
</dbReference>
<proteinExistence type="predicted"/>
<dbReference type="PRINTS" id="PR00032">
    <property type="entry name" value="HTHARAC"/>
</dbReference>
<dbReference type="Proteomes" id="UP000824205">
    <property type="component" value="Unassembled WGS sequence"/>
</dbReference>
<gene>
    <name evidence="5" type="ORF">IAA48_03180</name>
</gene>
<dbReference type="Gene3D" id="1.10.10.60">
    <property type="entry name" value="Homeodomain-like"/>
    <property type="match status" value="2"/>
</dbReference>
<dbReference type="GO" id="GO:0003700">
    <property type="term" value="F:DNA-binding transcription factor activity"/>
    <property type="evidence" value="ECO:0007669"/>
    <property type="project" value="InterPro"/>
</dbReference>
<dbReference type="SUPFAM" id="SSF51215">
    <property type="entry name" value="Regulatory protein AraC"/>
    <property type="match status" value="1"/>
</dbReference>
<dbReference type="PROSITE" id="PS01124">
    <property type="entry name" value="HTH_ARAC_FAMILY_2"/>
    <property type="match status" value="1"/>
</dbReference>
<keyword evidence="1" id="KW-0805">Transcription regulation</keyword>
<dbReference type="EMBL" id="DXGE01000012">
    <property type="protein sequence ID" value="HIW85476.1"/>
    <property type="molecule type" value="Genomic_DNA"/>
</dbReference>
<organism evidence="5 6">
    <name type="scientific">Candidatus Eubacterium faecipullorum</name>
    <dbReference type="NCBI Taxonomy" id="2838571"/>
    <lineage>
        <taxon>Bacteria</taxon>
        <taxon>Bacillati</taxon>
        <taxon>Bacillota</taxon>
        <taxon>Clostridia</taxon>
        <taxon>Eubacteriales</taxon>
        <taxon>Eubacteriaceae</taxon>
        <taxon>Eubacterium</taxon>
    </lineage>
</organism>
<evidence type="ECO:0000256" key="2">
    <source>
        <dbReference type="ARBA" id="ARBA00023125"/>
    </source>
</evidence>
<keyword evidence="3" id="KW-0804">Transcription</keyword>
<dbReference type="InterPro" id="IPR020449">
    <property type="entry name" value="Tscrpt_reg_AraC-type_HTH"/>
</dbReference>
<dbReference type="AlphaFoldDB" id="A0A9D1RBX7"/>
<dbReference type="SUPFAM" id="SSF46689">
    <property type="entry name" value="Homeodomain-like"/>
    <property type="match status" value="2"/>
</dbReference>
<dbReference type="Gene3D" id="2.60.120.10">
    <property type="entry name" value="Jelly Rolls"/>
    <property type="match status" value="1"/>
</dbReference>
<evidence type="ECO:0000256" key="1">
    <source>
        <dbReference type="ARBA" id="ARBA00023015"/>
    </source>
</evidence>
<evidence type="ECO:0000313" key="5">
    <source>
        <dbReference type="EMBL" id="HIW85476.1"/>
    </source>
</evidence>
<dbReference type="PANTHER" id="PTHR43280:SF2">
    <property type="entry name" value="HTH-TYPE TRANSCRIPTIONAL REGULATOR EXSA"/>
    <property type="match status" value="1"/>
</dbReference>
<dbReference type="InterPro" id="IPR014710">
    <property type="entry name" value="RmlC-like_jellyroll"/>
</dbReference>
<evidence type="ECO:0000313" key="6">
    <source>
        <dbReference type="Proteomes" id="UP000824205"/>
    </source>
</evidence>
<dbReference type="GO" id="GO:0043565">
    <property type="term" value="F:sequence-specific DNA binding"/>
    <property type="evidence" value="ECO:0007669"/>
    <property type="project" value="InterPro"/>
</dbReference>
<reference evidence="5" key="2">
    <citation type="submission" date="2021-04" db="EMBL/GenBank/DDBJ databases">
        <authorList>
            <person name="Gilroy R."/>
        </authorList>
    </citation>
    <scope>NUCLEOTIDE SEQUENCE</scope>
    <source>
        <strain evidence="5">421</strain>
    </source>
</reference>
<dbReference type="InterPro" id="IPR037923">
    <property type="entry name" value="HTH-like"/>
</dbReference>
<reference evidence="5" key="1">
    <citation type="journal article" date="2021" name="PeerJ">
        <title>Extensive microbial diversity within the chicken gut microbiome revealed by metagenomics and culture.</title>
        <authorList>
            <person name="Gilroy R."/>
            <person name="Ravi A."/>
            <person name="Getino M."/>
            <person name="Pursley I."/>
            <person name="Horton D.L."/>
            <person name="Alikhan N.F."/>
            <person name="Baker D."/>
            <person name="Gharbi K."/>
            <person name="Hall N."/>
            <person name="Watson M."/>
            <person name="Adriaenssens E.M."/>
            <person name="Foster-Nyarko E."/>
            <person name="Jarju S."/>
            <person name="Secka A."/>
            <person name="Antonio M."/>
            <person name="Oren A."/>
            <person name="Chaudhuri R.R."/>
            <person name="La Ragione R."/>
            <person name="Hildebrand F."/>
            <person name="Pallen M.J."/>
        </authorList>
    </citation>
    <scope>NUCLEOTIDE SEQUENCE</scope>
    <source>
        <strain evidence="5">421</strain>
    </source>
</reference>
<dbReference type="Pfam" id="PF12833">
    <property type="entry name" value="HTH_18"/>
    <property type="match status" value="1"/>
</dbReference>